<dbReference type="RefSeq" id="WP_310798451.1">
    <property type="nucleotide sequence ID" value="NZ_CP123872.1"/>
</dbReference>
<dbReference type="KEGG" id="tmk:QGN29_13770"/>
<dbReference type="Proteomes" id="UP001268683">
    <property type="component" value="Chromosome"/>
</dbReference>
<keyword evidence="1" id="KW-0175">Coiled coil</keyword>
<evidence type="ECO:0000256" key="2">
    <source>
        <dbReference type="SAM" id="MobiDB-lite"/>
    </source>
</evidence>
<feature type="coiled-coil region" evidence="1">
    <location>
        <begin position="101"/>
        <end position="132"/>
    </location>
</feature>
<keyword evidence="3" id="KW-0812">Transmembrane</keyword>
<evidence type="ECO:0000256" key="3">
    <source>
        <dbReference type="SAM" id="Phobius"/>
    </source>
</evidence>
<evidence type="ECO:0000313" key="5">
    <source>
        <dbReference type="Proteomes" id="UP001268683"/>
    </source>
</evidence>
<keyword evidence="3" id="KW-1133">Transmembrane helix</keyword>
<feature type="compositionally biased region" description="Basic and acidic residues" evidence="2">
    <location>
        <begin position="269"/>
        <end position="278"/>
    </location>
</feature>
<dbReference type="EMBL" id="CP123872">
    <property type="protein sequence ID" value="WND02615.1"/>
    <property type="molecule type" value="Genomic_DNA"/>
</dbReference>
<organism evidence="4 5">
    <name type="scientific">Temperatibacter marinus</name>
    <dbReference type="NCBI Taxonomy" id="1456591"/>
    <lineage>
        <taxon>Bacteria</taxon>
        <taxon>Pseudomonadati</taxon>
        <taxon>Pseudomonadota</taxon>
        <taxon>Alphaproteobacteria</taxon>
        <taxon>Kordiimonadales</taxon>
        <taxon>Temperatibacteraceae</taxon>
        <taxon>Temperatibacter</taxon>
    </lineage>
</organism>
<dbReference type="AlphaFoldDB" id="A0AA52HAD1"/>
<evidence type="ECO:0000256" key="1">
    <source>
        <dbReference type="SAM" id="Coils"/>
    </source>
</evidence>
<sequence>MKTIFKSKLKSSIGIIGVLGMMTAGIGAATAMNAFDDEKNSDKEVIVVRDGLKVVDIKPHVKMRIKVLSDDKGEIYIDEDGNERSNAFFIQRQMKMDPKERAKAKAQIKEKLSEIEQRLEKLEKKDKKSSFEYEALEMARDALKESLKDKHFFYGHTNSFTSSNHSGKFNKVIKESIEHALKEVKNRKAEIIIMQEHLGDELTEGLEEMEKAFREMEKEFEEKNLKGTIAKSVQRSLLQAEKQKMRALERAEKHIQREMQRLERRLEELERQEQELASKKRLQEKKNSDAKTEKSKKKTGTTSI</sequence>
<accession>A0AA52HAD1</accession>
<feature type="compositionally biased region" description="Basic and acidic residues" evidence="2">
    <location>
        <begin position="284"/>
        <end position="293"/>
    </location>
</feature>
<gene>
    <name evidence="4" type="ORF">QGN29_13770</name>
</gene>
<name>A0AA52HAD1_9PROT</name>
<protein>
    <submittedName>
        <fullName evidence="4">Uncharacterized protein</fullName>
    </submittedName>
</protein>
<evidence type="ECO:0000313" key="4">
    <source>
        <dbReference type="EMBL" id="WND02615.1"/>
    </source>
</evidence>
<feature type="region of interest" description="Disordered" evidence="2">
    <location>
        <begin position="269"/>
        <end position="304"/>
    </location>
</feature>
<proteinExistence type="predicted"/>
<feature type="compositionally biased region" description="Basic residues" evidence="2">
    <location>
        <begin position="294"/>
        <end position="304"/>
    </location>
</feature>
<reference evidence="4" key="1">
    <citation type="submission" date="2023-04" db="EMBL/GenBank/DDBJ databases">
        <title>Complete genome sequence of Temperatibacter marinus.</title>
        <authorList>
            <person name="Rong J.-C."/>
            <person name="Yi M.-L."/>
            <person name="Zhao Q."/>
        </authorList>
    </citation>
    <scope>NUCLEOTIDE SEQUENCE</scope>
    <source>
        <strain evidence="4">NBRC 110045</strain>
    </source>
</reference>
<keyword evidence="3" id="KW-0472">Membrane</keyword>
<keyword evidence="5" id="KW-1185">Reference proteome</keyword>
<feature type="transmembrane region" description="Helical" evidence="3">
    <location>
        <begin position="12"/>
        <end position="35"/>
    </location>
</feature>